<dbReference type="InterPro" id="IPR002347">
    <property type="entry name" value="SDR_fam"/>
</dbReference>
<dbReference type="CDD" id="cd05233">
    <property type="entry name" value="SDR_c"/>
    <property type="match status" value="1"/>
</dbReference>
<evidence type="ECO:0000256" key="1">
    <source>
        <dbReference type="ARBA" id="ARBA00006484"/>
    </source>
</evidence>
<reference evidence="3" key="1">
    <citation type="submission" date="2021-07" db="EMBL/GenBank/DDBJ databases">
        <authorList>
            <person name="Branca A.L. A."/>
        </authorList>
    </citation>
    <scope>NUCLEOTIDE SEQUENCE</scope>
</reference>
<comment type="similarity">
    <text evidence="1">Belongs to the short-chain dehydrogenases/reductases (SDR) family.</text>
</comment>
<name>A0A9W4I3U0_PENOL</name>
<dbReference type="GO" id="GO:0016616">
    <property type="term" value="F:oxidoreductase activity, acting on the CH-OH group of donors, NAD or NADP as acceptor"/>
    <property type="evidence" value="ECO:0007669"/>
    <property type="project" value="TreeGrafter"/>
</dbReference>
<dbReference type="InterPro" id="IPR020904">
    <property type="entry name" value="Sc_DH/Rdtase_CS"/>
</dbReference>
<evidence type="ECO:0000313" key="4">
    <source>
        <dbReference type="Proteomes" id="UP001153618"/>
    </source>
</evidence>
<keyword evidence="4" id="KW-1185">Reference proteome</keyword>
<dbReference type="PRINTS" id="PR00080">
    <property type="entry name" value="SDRFAMILY"/>
</dbReference>
<gene>
    <name evidence="3" type="ORF">POLS_LOCUS7990</name>
</gene>
<dbReference type="Gene3D" id="3.40.50.720">
    <property type="entry name" value="NAD(P)-binding Rossmann-like Domain"/>
    <property type="match status" value="1"/>
</dbReference>
<proteinExistence type="inferred from homology"/>
<dbReference type="SUPFAM" id="SSF51735">
    <property type="entry name" value="NAD(P)-binding Rossmann-fold domains"/>
    <property type="match status" value="1"/>
</dbReference>
<dbReference type="GO" id="GO:0006633">
    <property type="term" value="P:fatty acid biosynthetic process"/>
    <property type="evidence" value="ECO:0007669"/>
    <property type="project" value="TreeGrafter"/>
</dbReference>
<dbReference type="EMBL" id="CAJVOS010000060">
    <property type="protein sequence ID" value="CAG8216295.1"/>
    <property type="molecule type" value="Genomic_DNA"/>
</dbReference>
<organism evidence="3 4">
    <name type="scientific">Penicillium olsonii</name>
    <dbReference type="NCBI Taxonomy" id="99116"/>
    <lineage>
        <taxon>Eukaryota</taxon>
        <taxon>Fungi</taxon>
        <taxon>Dikarya</taxon>
        <taxon>Ascomycota</taxon>
        <taxon>Pezizomycotina</taxon>
        <taxon>Eurotiomycetes</taxon>
        <taxon>Eurotiomycetidae</taxon>
        <taxon>Eurotiales</taxon>
        <taxon>Aspergillaceae</taxon>
        <taxon>Penicillium</taxon>
    </lineage>
</organism>
<dbReference type="PANTHER" id="PTHR42760">
    <property type="entry name" value="SHORT-CHAIN DEHYDROGENASES/REDUCTASES FAMILY MEMBER"/>
    <property type="match status" value="1"/>
</dbReference>
<dbReference type="PRINTS" id="PR00081">
    <property type="entry name" value="GDHRDH"/>
</dbReference>
<sequence>MAFTHRLAILPGGLGGLGSSIGQKLRQQGASLAILYAPFEASRRDELLESGYGAYGNLDEIRTYECDITSPDSVKSAFSALENNTTVQHSGTSSTPEQAFPSMLINTAGYVSLSDMEITPPEETLKHLTTNIFGPMLCSQAFARMYIAASGTAKGSSNSNPPGRIVSISSQAAHAALHRHGAYCASKAGLLGLTRSMASEWGGKGITANTVSPTVAWTELGKKAWGEEKIRNAFLESIPTGKFALPEEVADAVLFLCQDSSGMINGADIRVDGGFTVR</sequence>
<dbReference type="PROSITE" id="PS00061">
    <property type="entry name" value="ADH_SHORT"/>
    <property type="match status" value="1"/>
</dbReference>
<dbReference type="PANTHER" id="PTHR42760:SF122">
    <property type="entry name" value="NAD(P)-BINDING PROTEIN"/>
    <property type="match status" value="1"/>
</dbReference>
<dbReference type="OrthoDB" id="47007at2759"/>
<evidence type="ECO:0000256" key="2">
    <source>
        <dbReference type="ARBA" id="ARBA00022857"/>
    </source>
</evidence>
<accession>A0A9W4I3U0</accession>
<dbReference type="AlphaFoldDB" id="A0A9W4I3U0"/>
<protein>
    <submittedName>
        <fullName evidence="3">Uncharacterized protein</fullName>
    </submittedName>
</protein>
<dbReference type="InterPro" id="IPR036291">
    <property type="entry name" value="NAD(P)-bd_dom_sf"/>
</dbReference>
<dbReference type="Proteomes" id="UP001153618">
    <property type="component" value="Unassembled WGS sequence"/>
</dbReference>
<evidence type="ECO:0000313" key="3">
    <source>
        <dbReference type="EMBL" id="CAG8216295.1"/>
    </source>
</evidence>
<comment type="caution">
    <text evidence="3">The sequence shown here is derived from an EMBL/GenBank/DDBJ whole genome shotgun (WGS) entry which is preliminary data.</text>
</comment>
<dbReference type="Pfam" id="PF13561">
    <property type="entry name" value="adh_short_C2"/>
    <property type="match status" value="1"/>
</dbReference>
<dbReference type="GO" id="GO:0048038">
    <property type="term" value="F:quinone binding"/>
    <property type="evidence" value="ECO:0007669"/>
    <property type="project" value="TreeGrafter"/>
</dbReference>
<keyword evidence="2" id="KW-0521">NADP</keyword>